<evidence type="ECO:0000256" key="2">
    <source>
        <dbReference type="ARBA" id="ARBA00022801"/>
    </source>
</evidence>
<gene>
    <name evidence="4" type="ORF">CBF28_04525</name>
</gene>
<organism evidence="4 5">
    <name type="scientific">Vagococcus carniphilus</name>
    <dbReference type="NCBI Taxonomy" id="218144"/>
    <lineage>
        <taxon>Bacteria</taxon>
        <taxon>Bacillati</taxon>
        <taxon>Bacillota</taxon>
        <taxon>Bacilli</taxon>
        <taxon>Lactobacillales</taxon>
        <taxon>Enterococcaceae</taxon>
        <taxon>Vagococcus</taxon>
    </lineage>
</organism>
<dbReference type="SUPFAM" id="SSF56235">
    <property type="entry name" value="N-terminal nucleophile aminohydrolases (Ntn hydrolases)"/>
    <property type="match status" value="1"/>
</dbReference>
<protein>
    <recommendedName>
        <fullName evidence="3">Choloylglycine hydrolase/NAAA C-terminal domain-containing protein</fullName>
    </recommendedName>
</protein>
<evidence type="ECO:0000313" key="5">
    <source>
        <dbReference type="Proteomes" id="UP000288028"/>
    </source>
</evidence>
<keyword evidence="2" id="KW-0378">Hydrolase</keyword>
<accession>A0A430B7A3</accession>
<evidence type="ECO:0000256" key="1">
    <source>
        <dbReference type="ARBA" id="ARBA00006625"/>
    </source>
</evidence>
<keyword evidence="5" id="KW-1185">Reference proteome</keyword>
<dbReference type="AlphaFoldDB" id="A0A430B7A3"/>
<dbReference type="Proteomes" id="UP000288028">
    <property type="component" value="Unassembled WGS sequence"/>
</dbReference>
<sequence>MIFMCTSIVYENKENNFFLARTMDFSFPLGGSPIFIPKDYTFYVDNDSKNFDVQYSFVGSGRHIEDYLFADGVNEEGLGVASLYFSDDANYTALDDEAEHFLAPHDVVAWLLSSFKTVAEVKKGIASQTIKAEECSVIGNVLPLHWIVSDQKGETIVIEPTKAGLIIYDNPVKVMTNSPDFSWHLTNLNQYNQLSNTTLKESSYHHFLAKGNGAGSGALGLPGDYTSISRFIRTAFISEHIEKVGGFEESINVITRLLSSVFIPKGIKKKENGKDDYTQFISYMALNDCSYVINYYETNQLFKVDLKKMSRTQHEIKEFKCSKELQIELLQ</sequence>
<evidence type="ECO:0000259" key="3">
    <source>
        <dbReference type="Pfam" id="PF02275"/>
    </source>
</evidence>
<dbReference type="PANTHER" id="PTHR35527:SF2">
    <property type="entry name" value="HYDROLASE"/>
    <property type="match status" value="1"/>
</dbReference>
<dbReference type="InterPro" id="IPR029132">
    <property type="entry name" value="CBAH/NAAA_C"/>
</dbReference>
<dbReference type="Gene3D" id="3.60.60.10">
    <property type="entry name" value="Penicillin V Acylase, Chain A"/>
    <property type="match status" value="1"/>
</dbReference>
<dbReference type="InterPro" id="IPR029055">
    <property type="entry name" value="Ntn_hydrolases_N"/>
</dbReference>
<comment type="similarity">
    <text evidence="1">Belongs to the peptidase C59 family.</text>
</comment>
<feature type="domain" description="Choloylglycine hydrolase/NAAA C-terminal" evidence="3">
    <location>
        <begin position="5"/>
        <end position="309"/>
    </location>
</feature>
<dbReference type="PANTHER" id="PTHR35527">
    <property type="entry name" value="CHOLOYLGLYCINE HYDROLASE"/>
    <property type="match status" value="1"/>
</dbReference>
<reference evidence="4 5" key="1">
    <citation type="submission" date="2017-05" db="EMBL/GenBank/DDBJ databases">
        <title>Vagococcus spp. assemblies.</title>
        <authorList>
            <person name="Gulvik C.A."/>
        </authorList>
    </citation>
    <scope>NUCLEOTIDE SEQUENCE [LARGE SCALE GENOMIC DNA]</scope>
    <source>
        <strain evidence="4 5">SS1714</strain>
    </source>
</reference>
<name>A0A430B7A3_9ENTE</name>
<dbReference type="InterPro" id="IPR052193">
    <property type="entry name" value="Peptidase_C59"/>
</dbReference>
<proteinExistence type="inferred from homology"/>
<dbReference type="OrthoDB" id="9794717at2"/>
<dbReference type="CDD" id="cd00542">
    <property type="entry name" value="Ntn_PVA"/>
    <property type="match status" value="1"/>
</dbReference>
<dbReference type="GO" id="GO:0016787">
    <property type="term" value="F:hydrolase activity"/>
    <property type="evidence" value="ECO:0007669"/>
    <property type="project" value="UniProtKB-KW"/>
</dbReference>
<dbReference type="EMBL" id="NGKB01000003">
    <property type="protein sequence ID" value="RSU16206.1"/>
    <property type="molecule type" value="Genomic_DNA"/>
</dbReference>
<dbReference type="Pfam" id="PF02275">
    <property type="entry name" value="CBAH"/>
    <property type="match status" value="1"/>
</dbReference>
<comment type="caution">
    <text evidence="4">The sequence shown here is derived from an EMBL/GenBank/DDBJ whole genome shotgun (WGS) entry which is preliminary data.</text>
</comment>
<evidence type="ECO:0000313" key="4">
    <source>
        <dbReference type="EMBL" id="RSU16206.1"/>
    </source>
</evidence>